<evidence type="ECO:0000256" key="12">
    <source>
        <dbReference type="ARBA" id="ARBA00023172"/>
    </source>
</evidence>
<evidence type="ECO:0000256" key="10">
    <source>
        <dbReference type="ARBA" id="ARBA00022918"/>
    </source>
</evidence>
<dbReference type="OrthoDB" id="7691805at2759"/>
<keyword evidence="11" id="KW-0239">DNA-directed DNA polymerase</keyword>
<dbReference type="Proteomes" id="UP000006514">
    <property type="component" value="Unassembled WGS sequence"/>
</dbReference>
<organism evidence="16 17">
    <name type="scientific">Auricularia subglabra (strain TFB-10046 / SS5)</name>
    <name type="common">White-rot fungus</name>
    <name type="synonym">Auricularia delicata (strain TFB10046)</name>
    <dbReference type="NCBI Taxonomy" id="717982"/>
    <lineage>
        <taxon>Eukaryota</taxon>
        <taxon>Fungi</taxon>
        <taxon>Dikarya</taxon>
        <taxon>Basidiomycota</taxon>
        <taxon>Agaricomycotina</taxon>
        <taxon>Agaricomycetes</taxon>
        <taxon>Auriculariales</taxon>
        <taxon>Auriculariaceae</taxon>
        <taxon>Auricularia</taxon>
    </lineage>
</organism>
<dbReference type="SUPFAM" id="SSF53098">
    <property type="entry name" value="Ribonuclease H-like"/>
    <property type="match status" value="1"/>
</dbReference>
<keyword evidence="5" id="KW-0255">Endonuclease</keyword>
<keyword evidence="2" id="KW-0548">Nucleotidyltransferase</keyword>
<protein>
    <submittedName>
        <fullName evidence="16">Rve-domain-containing protein</fullName>
    </submittedName>
</protein>
<keyword evidence="17" id="KW-1185">Reference proteome</keyword>
<evidence type="ECO:0000256" key="7">
    <source>
        <dbReference type="ARBA" id="ARBA00022842"/>
    </source>
</evidence>
<dbReference type="AlphaFoldDB" id="J0CQR7"/>
<dbReference type="EMBL" id="JH688850">
    <property type="protein sequence ID" value="EJD32559.1"/>
    <property type="molecule type" value="Genomic_DNA"/>
</dbReference>
<reference evidence="17" key="1">
    <citation type="journal article" date="2012" name="Science">
        <title>The Paleozoic origin of enzymatic lignin decomposition reconstructed from 31 fungal genomes.</title>
        <authorList>
            <person name="Floudas D."/>
            <person name="Binder M."/>
            <person name="Riley R."/>
            <person name="Barry K."/>
            <person name="Blanchette R.A."/>
            <person name="Henrissat B."/>
            <person name="Martinez A.T."/>
            <person name="Otillar R."/>
            <person name="Spatafora J.W."/>
            <person name="Yadav J.S."/>
            <person name="Aerts A."/>
            <person name="Benoit I."/>
            <person name="Boyd A."/>
            <person name="Carlson A."/>
            <person name="Copeland A."/>
            <person name="Coutinho P.M."/>
            <person name="de Vries R.P."/>
            <person name="Ferreira P."/>
            <person name="Findley K."/>
            <person name="Foster B."/>
            <person name="Gaskell J."/>
            <person name="Glotzer D."/>
            <person name="Gorecki P."/>
            <person name="Heitman J."/>
            <person name="Hesse C."/>
            <person name="Hori C."/>
            <person name="Igarashi K."/>
            <person name="Jurgens J.A."/>
            <person name="Kallen N."/>
            <person name="Kersten P."/>
            <person name="Kohler A."/>
            <person name="Kuees U."/>
            <person name="Kumar T.K.A."/>
            <person name="Kuo A."/>
            <person name="LaButti K."/>
            <person name="Larrondo L.F."/>
            <person name="Lindquist E."/>
            <person name="Ling A."/>
            <person name="Lombard V."/>
            <person name="Lucas S."/>
            <person name="Lundell T."/>
            <person name="Martin R."/>
            <person name="McLaughlin D.J."/>
            <person name="Morgenstern I."/>
            <person name="Morin E."/>
            <person name="Murat C."/>
            <person name="Nagy L.G."/>
            <person name="Nolan M."/>
            <person name="Ohm R.A."/>
            <person name="Patyshakuliyeva A."/>
            <person name="Rokas A."/>
            <person name="Ruiz-Duenas F.J."/>
            <person name="Sabat G."/>
            <person name="Salamov A."/>
            <person name="Samejima M."/>
            <person name="Schmutz J."/>
            <person name="Slot J.C."/>
            <person name="St John F."/>
            <person name="Stenlid J."/>
            <person name="Sun H."/>
            <person name="Sun S."/>
            <person name="Syed K."/>
            <person name="Tsang A."/>
            <person name="Wiebenga A."/>
            <person name="Young D."/>
            <person name="Pisabarro A."/>
            <person name="Eastwood D.C."/>
            <person name="Martin F."/>
            <person name="Cullen D."/>
            <person name="Grigoriev I.V."/>
            <person name="Hibbett D.S."/>
        </authorList>
    </citation>
    <scope>NUCLEOTIDE SEQUENCE [LARGE SCALE GENOMIC DNA]</scope>
    <source>
        <strain evidence="17">TFB10046</strain>
    </source>
</reference>
<keyword evidence="11" id="KW-0808">Transferase</keyword>
<dbReference type="GO" id="GO:0003964">
    <property type="term" value="F:RNA-directed DNA polymerase activity"/>
    <property type="evidence" value="ECO:0007669"/>
    <property type="project" value="UniProtKB-KW"/>
</dbReference>
<evidence type="ECO:0000256" key="9">
    <source>
        <dbReference type="ARBA" id="ARBA00022908"/>
    </source>
</evidence>
<gene>
    <name evidence="16" type="ORF">AURDEDRAFT_77597</name>
</gene>
<dbReference type="GO" id="GO:0046872">
    <property type="term" value="F:metal ion binding"/>
    <property type="evidence" value="ECO:0007669"/>
    <property type="project" value="UniProtKB-KW"/>
</dbReference>
<dbReference type="Gene3D" id="3.30.420.10">
    <property type="entry name" value="Ribonuclease H-like superfamily/Ribonuclease H"/>
    <property type="match status" value="1"/>
</dbReference>
<sequence length="265" mass="30296">MTVDLKSDEHTFCEACVQAKQHTAPFPKASETEIKDIGDLTVSDVWGPAPTRSINGDRYLFTFTDGKTRHTVAYFGKTKDEALNHFKSYKILVKTQTGRDLKSLRSDGGGEYVNGSFRTFLNEHGIRHETTAPYSPSQNGISERLNRTIVERARAMLFAHELPRFLWAEAVSYATHLKNRSPTRALDGMTPTEAFTGRKPNVSHLHEFGIKIWVMVPRTKRTKLEPKAEEHIFTGVSDLSKAYRYWNQRTRQIQTSRNVTFDERT</sequence>
<dbReference type="PROSITE" id="PS50994">
    <property type="entry name" value="INTEGRASE"/>
    <property type="match status" value="1"/>
</dbReference>
<dbReference type="GO" id="GO:0006310">
    <property type="term" value="P:DNA recombination"/>
    <property type="evidence" value="ECO:0007669"/>
    <property type="project" value="UniProtKB-KW"/>
</dbReference>
<dbReference type="KEGG" id="adl:AURDEDRAFT_77597"/>
<keyword evidence="1" id="KW-0815">Transposition</keyword>
<feature type="domain" description="Integrase catalytic" evidence="15">
    <location>
        <begin position="21"/>
        <end position="199"/>
    </location>
</feature>
<dbReference type="GO" id="GO:0005634">
    <property type="term" value="C:nucleus"/>
    <property type="evidence" value="ECO:0007669"/>
    <property type="project" value="UniProtKB-ARBA"/>
</dbReference>
<evidence type="ECO:0000256" key="11">
    <source>
        <dbReference type="ARBA" id="ARBA00022932"/>
    </source>
</evidence>
<evidence type="ECO:0000256" key="5">
    <source>
        <dbReference type="ARBA" id="ARBA00022759"/>
    </source>
</evidence>
<name>J0CQR7_AURST</name>
<evidence type="ECO:0000256" key="1">
    <source>
        <dbReference type="ARBA" id="ARBA00022578"/>
    </source>
</evidence>
<evidence type="ECO:0000256" key="8">
    <source>
        <dbReference type="ARBA" id="ARBA00022884"/>
    </source>
</evidence>
<keyword evidence="9" id="KW-0229">DNA integration</keyword>
<dbReference type="GO" id="GO:0016787">
    <property type="term" value="F:hydrolase activity"/>
    <property type="evidence" value="ECO:0007669"/>
    <property type="project" value="UniProtKB-KW"/>
</dbReference>
<evidence type="ECO:0000259" key="15">
    <source>
        <dbReference type="PROSITE" id="PS50994"/>
    </source>
</evidence>
<dbReference type="GO" id="GO:0015074">
    <property type="term" value="P:DNA integration"/>
    <property type="evidence" value="ECO:0007669"/>
    <property type="project" value="UniProtKB-KW"/>
</dbReference>
<dbReference type="Pfam" id="PF00665">
    <property type="entry name" value="rve"/>
    <property type="match status" value="1"/>
</dbReference>
<dbReference type="GO" id="GO:0003723">
    <property type="term" value="F:RNA binding"/>
    <property type="evidence" value="ECO:0007669"/>
    <property type="project" value="UniProtKB-KW"/>
</dbReference>
<evidence type="ECO:0000256" key="2">
    <source>
        <dbReference type="ARBA" id="ARBA00022695"/>
    </source>
</evidence>
<evidence type="ECO:0000256" key="13">
    <source>
        <dbReference type="ARBA" id="ARBA00048173"/>
    </source>
</evidence>
<proteinExistence type="predicted"/>
<dbReference type="InterPro" id="IPR057670">
    <property type="entry name" value="SH3_retrovirus"/>
</dbReference>
<keyword evidence="4" id="KW-0479">Metal-binding</keyword>
<evidence type="ECO:0000256" key="6">
    <source>
        <dbReference type="ARBA" id="ARBA00022801"/>
    </source>
</evidence>
<dbReference type="InterPro" id="IPR001584">
    <property type="entry name" value="Integrase_cat-core"/>
</dbReference>
<dbReference type="InterPro" id="IPR036397">
    <property type="entry name" value="RNaseH_sf"/>
</dbReference>
<dbReference type="GO" id="GO:0004519">
    <property type="term" value="F:endonuclease activity"/>
    <property type="evidence" value="ECO:0007669"/>
    <property type="project" value="UniProtKB-KW"/>
</dbReference>
<comment type="catalytic activity">
    <reaction evidence="14">
        <text>DNA(n) + a 2'-deoxyribonucleoside 5'-triphosphate = DNA(n+1) + diphosphate</text>
        <dbReference type="Rhea" id="RHEA:22508"/>
        <dbReference type="Rhea" id="RHEA-COMP:17339"/>
        <dbReference type="Rhea" id="RHEA-COMP:17340"/>
        <dbReference type="ChEBI" id="CHEBI:33019"/>
        <dbReference type="ChEBI" id="CHEBI:61560"/>
        <dbReference type="ChEBI" id="CHEBI:173112"/>
        <dbReference type="EC" id="2.7.7.7"/>
    </reaction>
</comment>
<comment type="catalytic activity">
    <reaction evidence="13">
        <text>DNA(n) + a 2'-deoxyribonucleoside 5'-triphosphate = DNA(n+1) + diphosphate</text>
        <dbReference type="Rhea" id="RHEA:22508"/>
        <dbReference type="Rhea" id="RHEA-COMP:17339"/>
        <dbReference type="Rhea" id="RHEA-COMP:17340"/>
        <dbReference type="ChEBI" id="CHEBI:33019"/>
        <dbReference type="ChEBI" id="CHEBI:61560"/>
        <dbReference type="ChEBI" id="CHEBI:173112"/>
        <dbReference type="EC" id="2.7.7.49"/>
    </reaction>
</comment>
<keyword evidence="12" id="KW-0233">DNA recombination</keyword>
<keyword evidence="8" id="KW-0694">RNA-binding</keyword>
<dbReference type="Pfam" id="PF25597">
    <property type="entry name" value="SH3_retrovirus"/>
    <property type="match status" value="1"/>
</dbReference>
<keyword evidence="10" id="KW-0695">RNA-directed DNA polymerase</keyword>
<evidence type="ECO:0000256" key="4">
    <source>
        <dbReference type="ARBA" id="ARBA00022723"/>
    </source>
</evidence>
<keyword evidence="3" id="KW-0540">Nuclease</keyword>
<dbReference type="PANTHER" id="PTHR42648">
    <property type="entry name" value="TRANSPOSASE, PUTATIVE-RELATED"/>
    <property type="match status" value="1"/>
</dbReference>
<accession>J0CQR7</accession>
<dbReference type="InParanoid" id="J0CQR7"/>
<dbReference type="GO" id="GO:0032196">
    <property type="term" value="P:transposition"/>
    <property type="evidence" value="ECO:0007669"/>
    <property type="project" value="UniProtKB-KW"/>
</dbReference>
<keyword evidence="6" id="KW-0378">Hydrolase</keyword>
<evidence type="ECO:0000256" key="14">
    <source>
        <dbReference type="ARBA" id="ARBA00049244"/>
    </source>
</evidence>
<dbReference type="InterPro" id="IPR012337">
    <property type="entry name" value="RNaseH-like_sf"/>
</dbReference>
<dbReference type="OMA" id="ICHEYTI"/>
<evidence type="ECO:0000313" key="17">
    <source>
        <dbReference type="Proteomes" id="UP000006514"/>
    </source>
</evidence>
<dbReference type="eggNOG" id="KOG0017">
    <property type="taxonomic scope" value="Eukaryota"/>
</dbReference>
<dbReference type="GO" id="GO:0003887">
    <property type="term" value="F:DNA-directed DNA polymerase activity"/>
    <property type="evidence" value="ECO:0007669"/>
    <property type="project" value="UniProtKB-KW"/>
</dbReference>
<evidence type="ECO:0000313" key="16">
    <source>
        <dbReference type="EMBL" id="EJD32559.1"/>
    </source>
</evidence>
<dbReference type="InterPro" id="IPR039537">
    <property type="entry name" value="Retrotran_Ty1/copia-like"/>
</dbReference>
<keyword evidence="7" id="KW-0460">Magnesium</keyword>
<evidence type="ECO:0000256" key="3">
    <source>
        <dbReference type="ARBA" id="ARBA00022722"/>
    </source>
</evidence>
<feature type="non-terminal residue" evidence="16">
    <location>
        <position position="265"/>
    </location>
</feature>
<dbReference type="PANTHER" id="PTHR42648:SF11">
    <property type="entry name" value="TRANSPOSON TY4-P GAG-POL POLYPROTEIN"/>
    <property type="match status" value="1"/>
</dbReference>